<dbReference type="Gene3D" id="2.60.40.10">
    <property type="entry name" value="Immunoglobulins"/>
    <property type="match status" value="1"/>
</dbReference>
<dbReference type="SMART" id="SM00320">
    <property type="entry name" value="WD40"/>
    <property type="match status" value="9"/>
</dbReference>
<evidence type="ECO:0000313" key="7">
    <source>
        <dbReference type="Proteomes" id="UP000518300"/>
    </source>
</evidence>
<proteinExistence type="predicted"/>
<dbReference type="EMBL" id="JABBJJ010000507">
    <property type="protein sequence ID" value="NMO22985.1"/>
    <property type="molecule type" value="Genomic_DNA"/>
</dbReference>
<dbReference type="InterPro" id="IPR044060">
    <property type="entry name" value="Bacterial_rp_domain"/>
</dbReference>
<keyword evidence="7" id="KW-1185">Reference proteome</keyword>
<keyword evidence="2" id="KW-0677">Repeat</keyword>
<dbReference type="Pfam" id="PF12894">
    <property type="entry name" value="ANAPC4_WD40"/>
    <property type="match status" value="1"/>
</dbReference>
<reference evidence="6 7" key="1">
    <citation type="submission" date="2020-04" db="EMBL/GenBank/DDBJ databases">
        <title>Draft genome of Pyxidicoccus fallax type strain.</title>
        <authorList>
            <person name="Whitworth D.E."/>
        </authorList>
    </citation>
    <scope>NUCLEOTIDE SEQUENCE [LARGE SCALE GENOMIC DNA]</scope>
    <source>
        <strain evidence="6 7">DSM 14698</strain>
    </source>
</reference>
<feature type="repeat" description="WD" evidence="3">
    <location>
        <begin position="283"/>
        <end position="324"/>
    </location>
</feature>
<dbReference type="InterPro" id="IPR015943">
    <property type="entry name" value="WD40/YVTN_repeat-like_dom_sf"/>
</dbReference>
<name>A0A848LY28_9BACT</name>
<dbReference type="InterPro" id="IPR013783">
    <property type="entry name" value="Ig-like_fold"/>
</dbReference>
<dbReference type="PROSITE" id="PS51257">
    <property type="entry name" value="PROKAR_LIPOPROTEIN"/>
    <property type="match status" value="1"/>
</dbReference>
<evidence type="ECO:0000259" key="4">
    <source>
        <dbReference type="Pfam" id="PF12894"/>
    </source>
</evidence>
<evidence type="ECO:0000256" key="3">
    <source>
        <dbReference type="PROSITE-ProRule" id="PRU00221"/>
    </source>
</evidence>
<dbReference type="PANTHER" id="PTHR19848:SF8">
    <property type="entry name" value="F-BOX AND WD REPEAT DOMAIN CONTAINING 7"/>
    <property type="match status" value="1"/>
</dbReference>
<accession>A0A848LY28</accession>
<comment type="caution">
    <text evidence="6">The sequence shown here is derived from an EMBL/GenBank/DDBJ whole genome shotgun (WGS) entry which is preliminary data.</text>
</comment>
<sequence length="849" mass="91290">MDSRPAFPTSARFEGLRPILPLALVLGVLSGCGRSNTPPEPQPNEPPGTARIEAERTQANIREAVTFRCVAEDPEGGALLYDFDWNGESTSTTPERLPSGTKGEARQTFTREGVFAVRCRAQAPRGVTGPWSEPVSITVVDPAPPGTLGVQVEVLGRGRVVSTPEGIQCGATCSKRFMASTSLTLQATPEDGWVFSGWDGCEGRRAAAYTFTLEQDVRCVARFAPDVERVAEWRWVDANLPREAVWSPDGRWLAAADNPSGSVDAPGALRVWEAATGKVKRLFRVATGSFGAAAWSPDGTLLAAGRSDGVIALLDLETGATVREWKAHEGRITTLTWRPDGARLASASSDARPGAVRLWNASTGTQESALSAGESIRRLAWSPDGSRIAVELSDTKFQNPRVELHVPGIQGPQRVLEGAQRFVWSPDGSRFAVGGTDVVRVHDTASGAVTATWEDFSWNDVRLLDWSPDGRWLAVGNISGTHHVVEADTGTLTVDLSDPLIHRYGVSGYDHLRFHPTEPVLALTAAVPGALNLFTLDVAAGSSSKRELILHDRVNRVAWNTAGEQLATSGYEGTIILWNREGTRLRTLSGTGMKSIDTLSWDERGYRLAAGTEDGRVYVWNMETGKLTPGPLVHGEGVGVSHVAMTPDGIWVASAAPSPRGPNEPGTVRVWVVPYGSEWQFPKVGGATAVQALRWMPDNDTLVGVYLDGTWSLWYPYRQLHQLVRSGLDFSQKSSLAAAISPDGRWIALGGRPGLTVHDVYSGELRFRGPDGIEPTTLEWSPDGQRIAGSTHGGLVFVRTVDSPRSSVTIVGGMEGAVDSISWRADGRALTARSQDETGTSVVTWPVAP</sequence>
<feature type="domain" description="Anaphase-promoting complex subunit 4-like WD40" evidence="4">
    <location>
        <begin position="292"/>
        <end position="337"/>
    </location>
</feature>
<dbReference type="InterPro" id="IPR024977">
    <property type="entry name" value="Apc4-like_WD40_dom"/>
</dbReference>
<dbReference type="AlphaFoldDB" id="A0A848LY28"/>
<dbReference type="Proteomes" id="UP000518300">
    <property type="component" value="Unassembled WGS sequence"/>
</dbReference>
<dbReference type="PROSITE" id="PS50082">
    <property type="entry name" value="WD_REPEATS_2"/>
    <property type="match status" value="2"/>
</dbReference>
<dbReference type="Gene3D" id="2.130.10.10">
    <property type="entry name" value="YVTN repeat-like/Quinoprotein amine dehydrogenase"/>
    <property type="match status" value="3"/>
</dbReference>
<feature type="repeat" description="WD" evidence="3">
    <location>
        <begin position="596"/>
        <end position="630"/>
    </location>
</feature>
<organism evidence="6 7">
    <name type="scientific">Pyxidicoccus fallax</name>
    <dbReference type="NCBI Taxonomy" id="394095"/>
    <lineage>
        <taxon>Bacteria</taxon>
        <taxon>Pseudomonadati</taxon>
        <taxon>Myxococcota</taxon>
        <taxon>Myxococcia</taxon>
        <taxon>Myxococcales</taxon>
        <taxon>Cystobacterineae</taxon>
        <taxon>Myxococcaceae</taxon>
        <taxon>Pyxidicoccus</taxon>
    </lineage>
</organism>
<dbReference type="SUPFAM" id="SSF101908">
    <property type="entry name" value="Putative isomerase YbhE"/>
    <property type="match status" value="1"/>
</dbReference>
<protein>
    <submittedName>
        <fullName evidence="6">WD40 repeat domain-containing protein</fullName>
    </submittedName>
</protein>
<evidence type="ECO:0000256" key="2">
    <source>
        <dbReference type="ARBA" id="ARBA00022737"/>
    </source>
</evidence>
<keyword evidence="1 3" id="KW-0853">WD repeat</keyword>
<gene>
    <name evidence="6" type="ORF">HG543_50230</name>
</gene>
<dbReference type="Pfam" id="PF00400">
    <property type="entry name" value="WD40"/>
    <property type="match status" value="2"/>
</dbReference>
<dbReference type="PANTHER" id="PTHR19848">
    <property type="entry name" value="WD40 REPEAT PROTEIN"/>
    <property type="match status" value="1"/>
</dbReference>
<evidence type="ECO:0000259" key="5">
    <source>
        <dbReference type="Pfam" id="PF18998"/>
    </source>
</evidence>
<evidence type="ECO:0000256" key="1">
    <source>
        <dbReference type="ARBA" id="ARBA00022574"/>
    </source>
</evidence>
<dbReference type="InterPro" id="IPR001680">
    <property type="entry name" value="WD40_rpt"/>
</dbReference>
<feature type="domain" description="Bacterial repeat" evidence="5">
    <location>
        <begin position="172"/>
        <end position="225"/>
    </location>
</feature>
<dbReference type="PROSITE" id="PS00678">
    <property type="entry name" value="WD_REPEATS_1"/>
    <property type="match status" value="1"/>
</dbReference>
<evidence type="ECO:0000313" key="6">
    <source>
        <dbReference type="EMBL" id="NMO22985.1"/>
    </source>
</evidence>
<dbReference type="InterPro" id="IPR019775">
    <property type="entry name" value="WD40_repeat_CS"/>
</dbReference>
<dbReference type="Pfam" id="PF18998">
    <property type="entry name" value="Flg_new_2"/>
    <property type="match status" value="1"/>
</dbReference>
<dbReference type="SUPFAM" id="SSF82171">
    <property type="entry name" value="DPP6 N-terminal domain-like"/>
    <property type="match status" value="1"/>
</dbReference>
<dbReference type="RefSeq" id="WP_169352099.1">
    <property type="nucleotide sequence ID" value="NZ_JABBJJ010000507.1"/>
</dbReference>